<organism evidence="1 2">
    <name type="scientific">Acaulospora colombiana</name>
    <dbReference type="NCBI Taxonomy" id="27376"/>
    <lineage>
        <taxon>Eukaryota</taxon>
        <taxon>Fungi</taxon>
        <taxon>Fungi incertae sedis</taxon>
        <taxon>Mucoromycota</taxon>
        <taxon>Glomeromycotina</taxon>
        <taxon>Glomeromycetes</taxon>
        <taxon>Diversisporales</taxon>
        <taxon>Acaulosporaceae</taxon>
        <taxon>Acaulospora</taxon>
    </lineage>
</organism>
<gene>
    <name evidence="1" type="ORF">ACOLOM_LOCUS3329</name>
</gene>
<proteinExistence type="predicted"/>
<evidence type="ECO:0000313" key="1">
    <source>
        <dbReference type="EMBL" id="CAG8513591.1"/>
    </source>
</evidence>
<protein>
    <submittedName>
        <fullName evidence="1">15116_t:CDS:1</fullName>
    </submittedName>
</protein>
<sequence length="296" mass="34124">MESTSSSEISVPLFEASFVEPKLFGSLAKVVKIPNIQEAILTITEEGIMLQSGRTQLTQVCAFIDKRNFLTYDLNIQNGLHALRMAIPRMQLEKVLTLYPEDMNQIDSSFFRNGECVPYGIITWTFICHTENAMCVKVDRENDFHSTYPLDVILANPLEVFTPDEQNLALEMEMRGSKFKTLFKNVLKCKKKFQFQSSSRDILAIVSRTHQPEYYGFKCEISRSNVIYSSPNLSEFNFCYYGKYLTSDFYNSVRDEGTIKIEVYNDGMLHIQNKKIKDMTYGFKLELVIYPVTPDV</sequence>
<evidence type="ECO:0000313" key="2">
    <source>
        <dbReference type="Proteomes" id="UP000789525"/>
    </source>
</evidence>
<reference evidence="1" key="1">
    <citation type="submission" date="2021-06" db="EMBL/GenBank/DDBJ databases">
        <authorList>
            <person name="Kallberg Y."/>
            <person name="Tangrot J."/>
            <person name="Rosling A."/>
        </authorList>
    </citation>
    <scope>NUCLEOTIDE SEQUENCE</scope>
    <source>
        <strain evidence="1">CL356</strain>
    </source>
</reference>
<name>A0ACA9L7G6_9GLOM</name>
<dbReference type="Proteomes" id="UP000789525">
    <property type="component" value="Unassembled WGS sequence"/>
</dbReference>
<accession>A0ACA9L7G6</accession>
<dbReference type="EMBL" id="CAJVPT010004910">
    <property type="protein sequence ID" value="CAG8513591.1"/>
    <property type="molecule type" value="Genomic_DNA"/>
</dbReference>
<keyword evidence="2" id="KW-1185">Reference proteome</keyword>
<comment type="caution">
    <text evidence="1">The sequence shown here is derived from an EMBL/GenBank/DDBJ whole genome shotgun (WGS) entry which is preliminary data.</text>
</comment>